<evidence type="ECO:0000313" key="2">
    <source>
        <dbReference type="Proteomes" id="UP000499080"/>
    </source>
</evidence>
<protein>
    <submittedName>
        <fullName evidence="1">Uncharacterized protein</fullName>
    </submittedName>
</protein>
<keyword evidence="2" id="KW-1185">Reference proteome</keyword>
<organism evidence="1 2">
    <name type="scientific">Araneus ventricosus</name>
    <name type="common">Orbweaver spider</name>
    <name type="synonym">Epeira ventricosa</name>
    <dbReference type="NCBI Taxonomy" id="182803"/>
    <lineage>
        <taxon>Eukaryota</taxon>
        <taxon>Metazoa</taxon>
        <taxon>Ecdysozoa</taxon>
        <taxon>Arthropoda</taxon>
        <taxon>Chelicerata</taxon>
        <taxon>Arachnida</taxon>
        <taxon>Araneae</taxon>
        <taxon>Araneomorphae</taxon>
        <taxon>Entelegynae</taxon>
        <taxon>Araneoidea</taxon>
        <taxon>Araneidae</taxon>
        <taxon>Araneus</taxon>
    </lineage>
</organism>
<accession>A0A4Y2DX20</accession>
<dbReference type="AlphaFoldDB" id="A0A4Y2DX20"/>
<proteinExistence type="predicted"/>
<evidence type="ECO:0000313" key="1">
    <source>
        <dbReference type="EMBL" id="GBM20546.1"/>
    </source>
</evidence>
<sequence length="149" mass="16866">MTRPPPQSPERHIPLATGRFFSGPCLVPLTPDADQCVPTVLYRQLGDIDSKLKYINFGVNNCCTRVIWLLWKVSKTHPSTFSALAYQRCCSDNCRSNCCNPMFLAGTLGNHTGISMFARSKCWRNPPATMCHCRNLVSKWKQRNIVFVI</sequence>
<reference evidence="1 2" key="1">
    <citation type="journal article" date="2019" name="Sci. Rep.">
        <title>Orb-weaving spider Araneus ventricosus genome elucidates the spidroin gene catalogue.</title>
        <authorList>
            <person name="Kono N."/>
            <person name="Nakamura H."/>
            <person name="Ohtoshi R."/>
            <person name="Moran D.A.P."/>
            <person name="Shinohara A."/>
            <person name="Yoshida Y."/>
            <person name="Fujiwara M."/>
            <person name="Mori M."/>
            <person name="Tomita M."/>
            <person name="Arakawa K."/>
        </authorList>
    </citation>
    <scope>NUCLEOTIDE SEQUENCE [LARGE SCALE GENOMIC DNA]</scope>
</reference>
<dbReference type="EMBL" id="BGPR01000444">
    <property type="protein sequence ID" value="GBM20546.1"/>
    <property type="molecule type" value="Genomic_DNA"/>
</dbReference>
<name>A0A4Y2DX20_ARAVE</name>
<dbReference type="Proteomes" id="UP000499080">
    <property type="component" value="Unassembled WGS sequence"/>
</dbReference>
<comment type="caution">
    <text evidence="1">The sequence shown here is derived from an EMBL/GenBank/DDBJ whole genome shotgun (WGS) entry which is preliminary data.</text>
</comment>
<gene>
    <name evidence="1" type="ORF">AVEN_261676_1</name>
</gene>